<dbReference type="Proteomes" id="UP000001818">
    <property type="component" value="Chromosome"/>
</dbReference>
<protein>
    <submittedName>
        <fullName evidence="1">Uncharacterized protein</fullName>
    </submittedName>
</protein>
<dbReference type="eggNOG" id="ENOG5032MG1">
    <property type="taxonomic scope" value="Bacteria"/>
</dbReference>
<dbReference type="AlphaFoldDB" id="Q13F90"/>
<proteinExistence type="predicted"/>
<reference evidence="1 2" key="1">
    <citation type="submission" date="2006-03" db="EMBL/GenBank/DDBJ databases">
        <title>Complete sequence of Rhodopseudomonas palustris BisB5.</title>
        <authorList>
            <consortium name="US DOE Joint Genome Institute"/>
            <person name="Copeland A."/>
            <person name="Lucas S."/>
            <person name="Lapidus A."/>
            <person name="Barry K."/>
            <person name="Detter J.C."/>
            <person name="Glavina del Rio T."/>
            <person name="Hammon N."/>
            <person name="Israni S."/>
            <person name="Dalin E."/>
            <person name="Tice H."/>
            <person name="Pitluck S."/>
            <person name="Chain P."/>
            <person name="Malfatti S."/>
            <person name="Shin M."/>
            <person name="Vergez L."/>
            <person name="Schmutz J."/>
            <person name="Larimer F."/>
            <person name="Land M."/>
            <person name="Hauser L."/>
            <person name="Pelletier D.A."/>
            <person name="Kyrpides N."/>
            <person name="Lykidis A."/>
            <person name="Oda Y."/>
            <person name="Harwood C.S."/>
            <person name="Richardson P."/>
        </authorList>
    </citation>
    <scope>NUCLEOTIDE SEQUENCE [LARGE SCALE GENOMIC DNA]</scope>
    <source>
        <strain evidence="1 2">BisB5</strain>
    </source>
</reference>
<evidence type="ECO:0000313" key="2">
    <source>
        <dbReference type="Proteomes" id="UP000001818"/>
    </source>
</evidence>
<name>Q13F90_RHOPS</name>
<accession>Q13F90</accession>
<dbReference type="HOGENOM" id="CLU_120350_0_0_5"/>
<gene>
    <name evidence="1" type="ordered locus">RPD_0009</name>
</gene>
<dbReference type="EMBL" id="CP000283">
    <property type="protein sequence ID" value="ABE37249.1"/>
    <property type="molecule type" value="Genomic_DNA"/>
</dbReference>
<evidence type="ECO:0000313" key="1">
    <source>
        <dbReference type="EMBL" id="ABE37249.1"/>
    </source>
</evidence>
<sequence>MLSGSYIWRHLPSAAQRALMATMAPKHHPTPLSGGDRKALQKELGKSRAMTGILARQAEEARSEGEALIRKADNLACQSWNERMWSDGGPAQPSPTIGQAINGGYPWLEVQCSRCKTISSVDLCEIKRPPETFVHTLEEALRCRKCSRSKWRPRGVLHQLAPNQRHTPPET</sequence>
<organism evidence="1 2">
    <name type="scientific">Rhodopseudomonas palustris (strain BisB5)</name>
    <dbReference type="NCBI Taxonomy" id="316057"/>
    <lineage>
        <taxon>Bacteria</taxon>
        <taxon>Pseudomonadati</taxon>
        <taxon>Pseudomonadota</taxon>
        <taxon>Alphaproteobacteria</taxon>
        <taxon>Hyphomicrobiales</taxon>
        <taxon>Nitrobacteraceae</taxon>
        <taxon>Rhodopseudomonas</taxon>
    </lineage>
</organism>
<dbReference type="KEGG" id="rpd:RPD_0009"/>